<protein>
    <submittedName>
        <fullName evidence="1">Uncharacterized protein</fullName>
    </submittedName>
</protein>
<sequence length="209" mass="22316">MMSLPIILGVGILAFSPSIALASHKEAVSSHFASEANTQIDRSLPALTEAKKKLRLMRNLTYSNHSLAAPEVENLSRIGNDVKSSLPKQMMSNIHIVRGNVDLPETSVVVGSICTNDGNIALNGVTVFGHIKAQQGDISLTGNTVIFGNVVIGQQINQNDKTNEVPPTVFVGGDVRIIGRLIAHPSVEQVIENAQPVITHNDASLKQSL</sequence>
<dbReference type="AlphaFoldDB" id="K6ZRT2"/>
<organism evidence="1 2">
    <name type="scientific">Paraglaciecola mesophila KMM 241</name>
    <dbReference type="NCBI Taxonomy" id="1128912"/>
    <lineage>
        <taxon>Bacteria</taxon>
        <taxon>Pseudomonadati</taxon>
        <taxon>Pseudomonadota</taxon>
        <taxon>Gammaproteobacteria</taxon>
        <taxon>Alteromonadales</taxon>
        <taxon>Alteromonadaceae</taxon>
        <taxon>Paraglaciecola</taxon>
    </lineage>
</organism>
<comment type="caution">
    <text evidence="1">The sequence shown here is derived from an EMBL/GenBank/DDBJ whole genome shotgun (WGS) entry which is preliminary data.</text>
</comment>
<dbReference type="EMBL" id="BAEP01000074">
    <property type="protein sequence ID" value="GAC26005.1"/>
    <property type="molecule type" value="Genomic_DNA"/>
</dbReference>
<proteinExistence type="predicted"/>
<evidence type="ECO:0000313" key="1">
    <source>
        <dbReference type="EMBL" id="GAC26005.1"/>
    </source>
</evidence>
<accession>K6ZRT2</accession>
<gene>
    <name evidence="1" type="ORF">GMES_3728</name>
</gene>
<dbReference type="Proteomes" id="UP000006263">
    <property type="component" value="Unassembled WGS sequence"/>
</dbReference>
<dbReference type="eggNOG" id="ENOG5033URF">
    <property type="taxonomic scope" value="Bacteria"/>
</dbReference>
<evidence type="ECO:0000313" key="2">
    <source>
        <dbReference type="Proteomes" id="UP000006263"/>
    </source>
</evidence>
<reference evidence="1 2" key="1">
    <citation type="journal article" date="2017" name="Antonie Van Leeuwenhoek">
        <title>Rhizobium rhizosphaerae sp. nov., a novel species isolated from rice rhizosphere.</title>
        <authorList>
            <person name="Zhao J.J."/>
            <person name="Zhang J."/>
            <person name="Zhang R.J."/>
            <person name="Zhang C.W."/>
            <person name="Yin H.Q."/>
            <person name="Zhang X.X."/>
        </authorList>
    </citation>
    <scope>NUCLEOTIDE SEQUENCE [LARGE SCALE GENOMIC DNA]</scope>
    <source>
        <strain evidence="1 2">KMM 241</strain>
    </source>
</reference>
<name>K6ZRT2_9ALTE</name>